<evidence type="ECO:0000256" key="1">
    <source>
        <dbReference type="SAM" id="MobiDB-lite"/>
    </source>
</evidence>
<protein>
    <submittedName>
        <fullName evidence="2">Uncharacterized protein</fullName>
    </submittedName>
</protein>
<gene>
    <name evidence="2" type="ORF">P280DRAFT_474426</name>
</gene>
<organism evidence="2 3">
    <name type="scientific">Massarina eburnea CBS 473.64</name>
    <dbReference type="NCBI Taxonomy" id="1395130"/>
    <lineage>
        <taxon>Eukaryota</taxon>
        <taxon>Fungi</taxon>
        <taxon>Dikarya</taxon>
        <taxon>Ascomycota</taxon>
        <taxon>Pezizomycotina</taxon>
        <taxon>Dothideomycetes</taxon>
        <taxon>Pleosporomycetidae</taxon>
        <taxon>Pleosporales</taxon>
        <taxon>Massarineae</taxon>
        <taxon>Massarinaceae</taxon>
        <taxon>Massarina</taxon>
    </lineage>
</organism>
<sequence>MSLNQPSLNSHDENVTSSSNSTCKMMELVPSKPTPSQSKAATGWQSLPEEIKLQIIRYNLKYPNVIVPKTDNAEYQRQLATFSQHINVNRDIARLSHDVFYKENTFLLASDEVVEGHQYFRRYSPRLPHPSIRPLLRKIVWSSKLSSGDWGILRRLSRGEYGVTGLKEITIEFDWTLVGLIFGIDINIFLEFPMFMSCLGMTEPVVFSTEGKVVFRGQMIAPVPGTHWTATVDRHIQDEVEANIREKLRFKEPGFKEPLLLDEYLDVIEMWL</sequence>
<proteinExistence type="predicted"/>
<reference evidence="2" key="1">
    <citation type="journal article" date="2020" name="Stud. Mycol.">
        <title>101 Dothideomycetes genomes: a test case for predicting lifestyles and emergence of pathogens.</title>
        <authorList>
            <person name="Haridas S."/>
            <person name="Albert R."/>
            <person name="Binder M."/>
            <person name="Bloem J."/>
            <person name="Labutti K."/>
            <person name="Salamov A."/>
            <person name="Andreopoulos B."/>
            <person name="Baker S."/>
            <person name="Barry K."/>
            <person name="Bills G."/>
            <person name="Bluhm B."/>
            <person name="Cannon C."/>
            <person name="Castanera R."/>
            <person name="Culley D."/>
            <person name="Daum C."/>
            <person name="Ezra D."/>
            <person name="Gonzalez J."/>
            <person name="Henrissat B."/>
            <person name="Kuo A."/>
            <person name="Liang C."/>
            <person name="Lipzen A."/>
            <person name="Lutzoni F."/>
            <person name="Magnuson J."/>
            <person name="Mondo S."/>
            <person name="Nolan M."/>
            <person name="Ohm R."/>
            <person name="Pangilinan J."/>
            <person name="Park H.-J."/>
            <person name="Ramirez L."/>
            <person name="Alfaro M."/>
            <person name="Sun H."/>
            <person name="Tritt A."/>
            <person name="Yoshinaga Y."/>
            <person name="Zwiers L.-H."/>
            <person name="Turgeon B."/>
            <person name="Goodwin S."/>
            <person name="Spatafora J."/>
            <person name="Crous P."/>
            <person name="Grigoriev I."/>
        </authorList>
    </citation>
    <scope>NUCLEOTIDE SEQUENCE</scope>
    <source>
        <strain evidence="2">CBS 473.64</strain>
    </source>
</reference>
<evidence type="ECO:0000313" key="3">
    <source>
        <dbReference type="Proteomes" id="UP000799753"/>
    </source>
</evidence>
<keyword evidence="3" id="KW-1185">Reference proteome</keyword>
<name>A0A6A6RJV2_9PLEO</name>
<accession>A0A6A6RJV2</accession>
<dbReference type="Proteomes" id="UP000799753">
    <property type="component" value="Unassembled WGS sequence"/>
</dbReference>
<dbReference type="EMBL" id="MU006815">
    <property type="protein sequence ID" value="KAF2634731.1"/>
    <property type="molecule type" value="Genomic_DNA"/>
</dbReference>
<dbReference type="AlphaFoldDB" id="A0A6A6RJV2"/>
<feature type="region of interest" description="Disordered" evidence="1">
    <location>
        <begin position="1"/>
        <end position="20"/>
    </location>
</feature>
<evidence type="ECO:0000313" key="2">
    <source>
        <dbReference type="EMBL" id="KAF2634731.1"/>
    </source>
</evidence>
<dbReference type="OrthoDB" id="3801236at2759"/>